<protein>
    <submittedName>
        <fullName evidence="3">Uncharacterized protein</fullName>
    </submittedName>
</protein>
<evidence type="ECO:0000313" key="4">
    <source>
        <dbReference type="Proteomes" id="UP000807469"/>
    </source>
</evidence>
<evidence type="ECO:0000313" key="3">
    <source>
        <dbReference type="EMBL" id="KAF9485029.1"/>
    </source>
</evidence>
<reference evidence="3" key="1">
    <citation type="submission" date="2020-11" db="EMBL/GenBank/DDBJ databases">
        <authorList>
            <consortium name="DOE Joint Genome Institute"/>
            <person name="Ahrendt S."/>
            <person name="Riley R."/>
            <person name="Andreopoulos W."/>
            <person name="Labutti K."/>
            <person name="Pangilinan J."/>
            <person name="Ruiz-Duenas F.J."/>
            <person name="Barrasa J.M."/>
            <person name="Sanchez-Garcia M."/>
            <person name="Camarero S."/>
            <person name="Miyauchi S."/>
            <person name="Serrano A."/>
            <person name="Linde D."/>
            <person name="Babiker R."/>
            <person name="Drula E."/>
            <person name="Ayuso-Fernandez I."/>
            <person name="Pacheco R."/>
            <person name="Padilla G."/>
            <person name="Ferreira P."/>
            <person name="Barriuso J."/>
            <person name="Kellner H."/>
            <person name="Castanera R."/>
            <person name="Alfaro M."/>
            <person name="Ramirez L."/>
            <person name="Pisabarro A.G."/>
            <person name="Kuo A."/>
            <person name="Tritt A."/>
            <person name="Lipzen A."/>
            <person name="He G."/>
            <person name="Yan M."/>
            <person name="Ng V."/>
            <person name="Cullen D."/>
            <person name="Martin F."/>
            <person name="Rosso M.-N."/>
            <person name="Henrissat B."/>
            <person name="Hibbett D."/>
            <person name="Martinez A.T."/>
            <person name="Grigoriev I.V."/>
        </authorList>
    </citation>
    <scope>NUCLEOTIDE SEQUENCE</scope>
    <source>
        <strain evidence="3">CIRM-BRFM 674</strain>
    </source>
</reference>
<keyword evidence="2" id="KW-1133">Transmembrane helix</keyword>
<keyword evidence="2" id="KW-0812">Transmembrane</keyword>
<dbReference type="OrthoDB" id="2657661at2759"/>
<dbReference type="Proteomes" id="UP000807469">
    <property type="component" value="Unassembled WGS sequence"/>
</dbReference>
<evidence type="ECO:0000256" key="2">
    <source>
        <dbReference type="SAM" id="Phobius"/>
    </source>
</evidence>
<comment type="caution">
    <text evidence="3">The sequence shown here is derived from an EMBL/GenBank/DDBJ whole genome shotgun (WGS) entry which is preliminary data.</text>
</comment>
<feature type="transmembrane region" description="Helical" evidence="2">
    <location>
        <begin position="600"/>
        <end position="625"/>
    </location>
</feature>
<feature type="region of interest" description="Disordered" evidence="1">
    <location>
        <begin position="171"/>
        <end position="193"/>
    </location>
</feature>
<name>A0A9P5ZC85_9AGAR</name>
<proteinExistence type="predicted"/>
<dbReference type="AlphaFoldDB" id="A0A9P5ZC85"/>
<dbReference type="EMBL" id="MU155138">
    <property type="protein sequence ID" value="KAF9485029.1"/>
    <property type="molecule type" value="Genomic_DNA"/>
</dbReference>
<keyword evidence="2" id="KW-0472">Membrane</keyword>
<organism evidence="3 4">
    <name type="scientific">Pholiota conissans</name>
    <dbReference type="NCBI Taxonomy" id="109636"/>
    <lineage>
        <taxon>Eukaryota</taxon>
        <taxon>Fungi</taxon>
        <taxon>Dikarya</taxon>
        <taxon>Basidiomycota</taxon>
        <taxon>Agaricomycotina</taxon>
        <taxon>Agaricomycetes</taxon>
        <taxon>Agaricomycetidae</taxon>
        <taxon>Agaricales</taxon>
        <taxon>Agaricineae</taxon>
        <taxon>Strophariaceae</taxon>
        <taxon>Pholiota</taxon>
    </lineage>
</organism>
<gene>
    <name evidence="3" type="ORF">BDN70DRAFT_989084</name>
</gene>
<evidence type="ECO:0000256" key="1">
    <source>
        <dbReference type="SAM" id="MobiDB-lite"/>
    </source>
</evidence>
<keyword evidence="4" id="KW-1185">Reference proteome</keyword>
<feature type="transmembrane region" description="Helical" evidence="2">
    <location>
        <begin position="637"/>
        <end position="654"/>
    </location>
</feature>
<sequence length="714" mass="81332">MGTILRIGHAFLAIRKLALLVMKRPSLKKALCALLRRFTALWSKFWCAWTNWTSSLKAKSSPVDPRYLEIQEAPAQTAPVKRPNYDRSLSFGHGQLIPVQRHTPQWIAHKESEIINLENVACSLYPLSQGSHGNSWTTLSQKLGPSSSAQDVVNFTNEPLSFLHEHTITQSYRSSTHSDSSIQGGSPTEMSRTLHSPCYLRHSRIKPIMPEDFDRYDAEKRKYSPGTNLDTTIELTIAPIVRPIPSQGWVEYVHPEGGRYFFHKEKRVYTDANIYDQKILEQVMDDISIITDFVYKNAIALPKGSDLVIEIVNDTQTNYYFANHDTRSIFFIDTYETNDTSIDSPGRLRHHIEVQYWFHVNLYPHSLALSASLAGELKDIVLHFVGDSMTSPSSTAPYDLNGLYKILDITTNLESHVNSNALGSMTFISRFMYSNPASSKYWNYAGEAHARLDREQSMNGSIIEQRSWLMKTMSVLLFSIPTAHLRKLQRLWVDQIVYAFCWDQMFKQLSSEWKAQILLAAILLNANIGFLTVRNEDVHRDFLTSPAQICSYMSMATNIGSILMGLLLVTQTSKERPVSSGQAVQNYLNKRAHPSMGLEILAILYSLPYGFLLWSLLYFLAAFFFNCFQNTDSSARIIVGSLCAPIILTSWWAYTSWGKLLQKSHEHINLETQSSGSSNKIIGIRWIMPANRWIVRNFSRLCHKSHDAEKPFNV</sequence>
<accession>A0A9P5ZC85</accession>